<dbReference type="OrthoDB" id="6788250at2"/>
<feature type="domain" description="SsuA/THI5-like" evidence="4">
    <location>
        <begin position="28"/>
        <end position="229"/>
    </location>
</feature>
<dbReference type="EMBL" id="VFSV01000075">
    <property type="protein sequence ID" value="TRD14417.1"/>
    <property type="molecule type" value="Genomic_DNA"/>
</dbReference>
<organism evidence="5 6">
    <name type="scientific">Palleronia caenipelagi</name>
    <dbReference type="NCBI Taxonomy" id="2489174"/>
    <lineage>
        <taxon>Bacteria</taxon>
        <taxon>Pseudomonadati</taxon>
        <taxon>Pseudomonadota</taxon>
        <taxon>Alphaproteobacteria</taxon>
        <taxon>Rhodobacterales</taxon>
        <taxon>Roseobacteraceae</taxon>
        <taxon>Palleronia</taxon>
    </lineage>
</organism>
<dbReference type="RefSeq" id="WP_142836261.1">
    <property type="nucleotide sequence ID" value="NZ_VFSV01000075.1"/>
</dbReference>
<dbReference type="PANTHER" id="PTHR30024">
    <property type="entry name" value="ALIPHATIC SULFONATES-BINDING PROTEIN-RELATED"/>
    <property type="match status" value="1"/>
</dbReference>
<evidence type="ECO:0000313" key="6">
    <source>
        <dbReference type="Proteomes" id="UP000318590"/>
    </source>
</evidence>
<name>A0A547PJX2_9RHOB</name>
<dbReference type="PANTHER" id="PTHR30024:SF47">
    <property type="entry name" value="TAURINE-BINDING PERIPLASMIC PROTEIN"/>
    <property type="match status" value="1"/>
</dbReference>
<dbReference type="Proteomes" id="UP000318590">
    <property type="component" value="Unassembled WGS sequence"/>
</dbReference>
<protein>
    <submittedName>
        <fullName evidence="5">Taurine ABC transporter substrate-binding protein</fullName>
    </submittedName>
</protein>
<evidence type="ECO:0000313" key="5">
    <source>
        <dbReference type="EMBL" id="TRD14417.1"/>
    </source>
</evidence>
<reference evidence="5 6" key="1">
    <citation type="submission" date="2019-06" db="EMBL/GenBank/DDBJ databases">
        <title>Paenimaribius caenipelagi gen. nov., sp. nov., isolated from a tidal flat.</title>
        <authorList>
            <person name="Yoon J.-H."/>
        </authorList>
    </citation>
    <scope>NUCLEOTIDE SEQUENCE [LARGE SCALE GENOMIC DNA]</scope>
    <source>
        <strain evidence="5 6">JBTF-M29</strain>
    </source>
</reference>
<comment type="similarity">
    <text evidence="2">Belongs to the bacterial solute-binding protein SsuA/TauA family.</text>
</comment>
<accession>A0A547PJX2</accession>
<dbReference type="Pfam" id="PF09084">
    <property type="entry name" value="NMT1"/>
    <property type="match status" value="1"/>
</dbReference>
<dbReference type="SUPFAM" id="SSF53850">
    <property type="entry name" value="Periplasmic binding protein-like II"/>
    <property type="match status" value="1"/>
</dbReference>
<dbReference type="AlphaFoldDB" id="A0A547PJX2"/>
<comment type="caution">
    <text evidence="5">The sequence shown here is derived from an EMBL/GenBank/DDBJ whole genome shotgun (WGS) entry which is preliminary data.</text>
</comment>
<proteinExistence type="inferred from homology"/>
<evidence type="ECO:0000259" key="4">
    <source>
        <dbReference type="Pfam" id="PF09084"/>
    </source>
</evidence>
<evidence type="ECO:0000256" key="1">
    <source>
        <dbReference type="ARBA" id="ARBA00004418"/>
    </source>
</evidence>
<sequence>MTLGVQSATAGGHLEEITVAYFLEWPMPFQFAKEMGTYEEEMGVSINWVAFDTGTAMSAAMASGDVHLSVSQGVPPFVVATSAGQDLQVVDVAVSYAENDNCVVASGLGIDKTNAGELEGKRVAVPIGTAAHYGFLVQMEHFGVDISTMEIVDMPPAEGQTAFSQGNLDMVCGWGGALRRMKEDGNVLLTGAEKEELGILVFDVTSAPASFVAENPDLVTAFLKVTADANAMWNSGEGIDEMLPVIAKDAGMSEEETKATMDTFVFPSVEEQLGEKWLGGGAQDFMLGVAKVFTDAGSIPAARESYEGAVETGPLAAVN</sequence>
<gene>
    <name evidence="5" type="ORF">FEV53_18995</name>
</gene>
<keyword evidence="6" id="KW-1185">Reference proteome</keyword>
<keyword evidence="3" id="KW-0732">Signal</keyword>
<dbReference type="InterPro" id="IPR015168">
    <property type="entry name" value="SsuA/THI5"/>
</dbReference>
<evidence type="ECO:0000256" key="3">
    <source>
        <dbReference type="ARBA" id="ARBA00022729"/>
    </source>
</evidence>
<evidence type="ECO:0000256" key="2">
    <source>
        <dbReference type="ARBA" id="ARBA00010742"/>
    </source>
</evidence>
<dbReference type="GO" id="GO:0042597">
    <property type="term" value="C:periplasmic space"/>
    <property type="evidence" value="ECO:0007669"/>
    <property type="project" value="UniProtKB-SubCell"/>
</dbReference>
<dbReference type="Gene3D" id="3.40.190.10">
    <property type="entry name" value="Periplasmic binding protein-like II"/>
    <property type="match status" value="2"/>
</dbReference>
<dbReference type="GO" id="GO:0042918">
    <property type="term" value="P:alkanesulfonate transmembrane transport"/>
    <property type="evidence" value="ECO:0007669"/>
    <property type="project" value="TreeGrafter"/>
</dbReference>
<comment type="subcellular location">
    <subcellularLocation>
        <location evidence="1">Periplasm</location>
    </subcellularLocation>
</comment>